<dbReference type="Proteomes" id="UP000186583">
    <property type="component" value="Unassembled WGS sequence"/>
</dbReference>
<dbReference type="PANTHER" id="PTHR47785:SF6">
    <property type="entry name" value="ZN(II)2CYS6 TRANSCRIPTION FACTOR (EUROFUNG)"/>
    <property type="match status" value="1"/>
</dbReference>
<evidence type="ECO:0000313" key="2">
    <source>
        <dbReference type="EMBL" id="OLN95885.1"/>
    </source>
</evidence>
<sequence>MEPKIDSISRTIPAIYTQLQNLPSGAPLALRPEVSGDSETTTATLFDSHQPSPMVQRRDPYRYVSAVHKMMAWPAVRQTLEDARPRIPDLQAVFWEPDFLFDMLERQGQGHRLPREALESITVSERISLGVPADDPRLIQLTDLSYDVLEDRARIYFNTFNRIHPVLDRQYFLEHVLLPVIESGFGESAASTLVCFVLALAEVALADAGREPFPILRSQQNDTTVYRPPGLAFFNEGRRLLGFSVAESSLENIQAYILAGNSAELRSSRGDQILRSFWYCLTMETGFNLELELPLTGLQQLEAKMGMPTFPNDVVIDDDHLREQVLGDSVSQYIDIYLYHISLRNLAVKIHDGFKRIVESSSSGPGSAIPEPCGSIVNELATLLDMWHRSLPEDLTWDRVNHGAIFQAPQLETPGEQFYIDSIYTTGAMHGLESAPVPGFLAPESGYPNSNDVLHAILRSRYYHLEHLLYRPFFYKALHYPEELVKEDCVATATFLNACLLWPITLPPASSHKRLIPCPYFWTQNIMGILIILHISRKNPTVYNIRRSYCKPEFDNEAKLTVELCISWIRDLRDSDASARWCWNVLKGLYRLED</sequence>
<organism evidence="2 3">
    <name type="scientific">Colletotrichum chlorophyti</name>
    <dbReference type="NCBI Taxonomy" id="708187"/>
    <lineage>
        <taxon>Eukaryota</taxon>
        <taxon>Fungi</taxon>
        <taxon>Dikarya</taxon>
        <taxon>Ascomycota</taxon>
        <taxon>Pezizomycotina</taxon>
        <taxon>Sordariomycetes</taxon>
        <taxon>Hypocreomycetidae</taxon>
        <taxon>Glomerellales</taxon>
        <taxon>Glomerellaceae</taxon>
        <taxon>Colletotrichum</taxon>
    </lineage>
</organism>
<name>A0A1Q8S378_9PEZI</name>
<protein>
    <recommendedName>
        <fullName evidence="4">Transcription factor domain-containing protein</fullName>
    </recommendedName>
</protein>
<feature type="compositionally biased region" description="Polar residues" evidence="1">
    <location>
        <begin position="37"/>
        <end position="53"/>
    </location>
</feature>
<dbReference type="AlphaFoldDB" id="A0A1Q8S378"/>
<feature type="region of interest" description="Disordered" evidence="1">
    <location>
        <begin position="33"/>
        <end position="54"/>
    </location>
</feature>
<dbReference type="STRING" id="708187.A0A1Q8S378"/>
<evidence type="ECO:0000313" key="3">
    <source>
        <dbReference type="Proteomes" id="UP000186583"/>
    </source>
</evidence>
<comment type="caution">
    <text evidence="2">The sequence shown here is derived from an EMBL/GenBank/DDBJ whole genome shotgun (WGS) entry which is preliminary data.</text>
</comment>
<dbReference type="EMBL" id="MPGH01000026">
    <property type="protein sequence ID" value="OLN95885.1"/>
    <property type="molecule type" value="Genomic_DNA"/>
</dbReference>
<reference evidence="2 3" key="1">
    <citation type="submission" date="2016-11" db="EMBL/GenBank/DDBJ databases">
        <title>Draft Genome Assembly of Colletotrichum chlorophyti a pathogen of herbaceous plants.</title>
        <authorList>
            <person name="Gan P."/>
            <person name="Narusaka M."/>
            <person name="Tsushima A."/>
            <person name="Narusaka Y."/>
            <person name="Takano Y."/>
            <person name="Shirasu K."/>
        </authorList>
    </citation>
    <scope>NUCLEOTIDE SEQUENCE [LARGE SCALE GENOMIC DNA]</scope>
    <source>
        <strain evidence="2 3">NTL11</strain>
    </source>
</reference>
<evidence type="ECO:0008006" key="4">
    <source>
        <dbReference type="Google" id="ProtNLM"/>
    </source>
</evidence>
<accession>A0A1Q8S378</accession>
<gene>
    <name evidence="2" type="ORF">CCHL11_05056</name>
</gene>
<dbReference type="InterPro" id="IPR053181">
    <property type="entry name" value="EcdB-like_regulator"/>
</dbReference>
<keyword evidence="3" id="KW-1185">Reference proteome</keyword>
<dbReference type="PANTHER" id="PTHR47785">
    <property type="entry name" value="ZN(II)2CYS6 TRANSCRIPTION FACTOR (EUROFUNG)-RELATED-RELATED"/>
    <property type="match status" value="1"/>
</dbReference>
<dbReference type="OrthoDB" id="6133115at2759"/>
<proteinExistence type="predicted"/>
<evidence type="ECO:0000256" key="1">
    <source>
        <dbReference type="SAM" id="MobiDB-lite"/>
    </source>
</evidence>
<dbReference type="CDD" id="cd12148">
    <property type="entry name" value="fungal_TF_MHR"/>
    <property type="match status" value="1"/>
</dbReference>